<gene>
    <name evidence="1" type="ORF">MiSe_58340</name>
</gene>
<evidence type="ECO:0000313" key="2">
    <source>
        <dbReference type="Proteomes" id="UP001050975"/>
    </source>
</evidence>
<reference evidence="1" key="1">
    <citation type="submission" date="2019-10" db="EMBL/GenBank/DDBJ databases">
        <title>Draft genome sequece of Microseira wollei NIES-4236.</title>
        <authorList>
            <person name="Yamaguchi H."/>
            <person name="Suzuki S."/>
            <person name="Kawachi M."/>
        </authorList>
    </citation>
    <scope>NUCLEOTIDE SEQUENCE</scope>
    <source>
        <strain evidence="1">NIES-4236</strain>
    </source>
</reference>
<dbReference type="AlphaFoldDB" id="A0AAV3XN74"/>
<dbReference type="EMBL" id="BLAY01000106">
    <property type="protein sequence ID" value="GET41022.1"/>
    <property type="molecule type" value="Genomic_DNA"/>
</dbReference>
<name>A0AAV3XN74_9CYAN</name>
<sequence>MYFTKLQTAIKQEGANENTCGDRLTELAQISTELARVVAKNPCATSEVLRILSSSDDTETRQNVAGNPNTPTQVLWQLGAKFRQALLDNPIFSLLFVEKPNLVAFSNAPP</sequence>
<proteinExistence type="predicted"/>
<evidence type="ECO:0000313" key="1">
    <source>
        <dbReference type="EMBL" id="GET41022.1"/>
    </source>
</evidence>
<organism evidence="1 2">
    <name type="scientific">Microseira wollei NIES-4236</name>
    <dbReference type="NCBI Taxonomy" id="2530354"/>
    <lineage>
        <taxon>Bacteria</taxon>
        <taxon>Bacillati</taxon>
        <taxon>Cyanobacteriota</taxon>
        <taxon>Cyanophyceae</taxon>
        <taxon>Oscillatoriophycideae</taxon>
        <taxon>Aerosakkonematales</taxon>
        <taxon>Aerosakkonemataceae</taxon>
        <taxon>Microseira</taxon>
    </lineage>
</organism>
<comment type="caution">
    <text evidence="1">The sequence shown here is derived from an EMBL/GenBank/DDBJ whole genome shotgun (WGS) entry which is preliminary data.</text>
</comment>
<protein>
    <submittedName>
        <fullName evidence="1">Uncharacterized protein</fullName>
    </submittedName>
</protein>
<dbReference type="Proteomes" id="UP001050975">
    <property type="component" value="Unassembled WGS sequence"/>
</dbReference>
<keyword evidence="2" id="KW-1185">Reference proteome</keyword>
<accession>A0AAV3XN74</accession>
<dbReference type="RefSeq" id="WP_226587247.1">
    <property type="nucleotide sequence ID" value="NZ_BLAY01000106.1"/>
</dbReference>